<name>A0A0R2SHM2_9GAMM</name>
<dbReference type="Proteomes" id="UP000051934">
    <property type="component" value="Unassembled WGS sequence"/>
</dbReference>
<dbReference type="PANTHER" id="PTHR47017">
    <property type="entry name" value="ACYL-COA"/>
    <property type="match status" value="1"/>
</dbReference>
<comment type="caution">
    <text evidence="1">The sequence shown here is derived from an EMBL/GenBank/DDBJ whole genome shotgun (WGS) entry which is preliminary data.</text>
</comment>
<dbReference type="InterPro" id="IPR007434">
    <property type="entry name" value="FemAB-like"/>
</dbReference>
<evidence type="ECO:0000313" key="1">
    <source>
        <dbReference type="EMBL" id="KRO72834.1"/>
    </source>
</evidence>
<dbReference type="Gene3D" id="3.40.630.30">
    <property type="match status" value="1"/>
</dbReference>
<dbReference type="InterPro" id="IPR016181">
    <property type="entry name" value="Acyl_CoA_acyltransferase"/>
</dbReference>
<proteinExistence type="predicted"/>
<dbReference type="EMBL" id="LIBB01000043">
    <property type="protein sequence ID" value="KRO72834.1"/>
    <property type="molecule type" value="Genomic_DNA"/>
</dbReference>
<dbReference type="PANTHER" id="PTHR47017:SF1">
    <property type="entry name" value="ACYL-COA"/>
    <property type="match status" value="1"/>
</dbReference>
<gene>
    <name evidence="1" type="ORF">ABR69_10090</name>
</gene>
<accession>A0A0R2SHM2</accession>
<organism evidence="1 2">
    <name type="scientific">OM182 bacterium BACL3 MAG-120507-bin80</name>
    <dbReference type="NCBI Taxonomy" id="1655577"/>
    <lineage>
        <taxon>Bacteria</taxon>
        <taxon>Pseudomonadati</taxon>
        <taxon>Pseudomonadota</taxon>
        <taxon>Gammaproteobacteria</taxon>
        <taxon>OMG group</taxon>
        <taxon>OM182 clade</taxon>
    </lineage>
</organism>
<evidence type="ECO:0000313" key="2">
    <source>
        <dbReference type="Proteomes" id="UP000051934"/>
    </source>
</evidence>
<reference evidence="1 2" key="1">
    <citation type="submission" date="2015-10" db="EMBL/GenBank/DDBJ databases">
        <title>Metagenome-Assembled Genomes uncover a global brackish microbiome.</title>
        <authorList>
            <person name="Hugerth L.W."/>
            <person name="Larsson J."/>
            <person name="Alneberg J."/>
            <person name="Lindh M.V."/>
            <person name="Legrand C."/>
            <person name="Pinhassi J."/>
            <person name="Andersson A.F."/>
        </authorList>
    </citation>
    <scope>NUCLEOTIDE SEQUENCE [LARGE SCALE GENOMIC DNA]</scope>
    <source>
        <strain evidence="1">BACL4 MAG-120507-bin80</strain>
    </source>
</reference>
<protein>
    <submittedName>
        <fullName evidence="1">Uncharacterized protein</fullName>
    </submittedName>
</protein>
<dbReference type="SUPFAM" id="SSF55729">
    <property type="entry name" value="Acyl-CoA N-acyltransferases (Nat)"/>
    <property type="match status" value="1"/>
</dbReference>
<dbReference type="AlphaFoldDB" id="A0A0R2SHM2"/>
<sequence length="390" mass="43914">MSRYSYSFVNSIEEIGADAWNACAGITCGGIKNPFTRYEFLHALEATGCTTAATGWQPHHAAVRLAETGALVAVVPVYLKTNSYGEYVFDWSWANAYQGNGLNYYPKLLTAVPFTPSVGSRILLRDLAQLEAVAQSLVPALQAEVRRLKASSYHLLFPNPAERAAFESSEMVERMGSQFHWHNRDYKTFDDFLATMTSRKRKSIRKEREATAAAGFEFRRTEGAAITPQQWADFSLFYHRTYLVRGQQGYLSQRFFERLGATMPEQLLLIEAVQATSEGDVCAAALFFKNDSQLFGRYWGSTSDQPLLHFETCYYQGQDYCIEHGLSSFDSGAQGEHKIQRGFEPKSTYSLHWLAHEGFAAAVANFVEQERPHIEGYIADAATLLPFRKD</sequence>
<dbReference type="Pfam" id="PF04339">
    <property type="entry name" value="FemAB_like"/>
    <property type="match status" value="1"/>
</dbReference>